<sequence>MTALTTWRDLLAALAIPDTVHPPESPWVLPREVFLRRADRQIAAPIGATHQLAAEALQEPGTVLDIGAAAGAASLPLVGRSNVTAVTALDTDDELLAAFAERATGMEHRLLPGRWPDLADETGVADVVVCGNVVYNVPDLAPFAAALTAAARRRVVVETAARHPLTELNPLWQRFHGIERPDGPTAEDCLAALAEVGIEPEVVEWRRPPEPEYAEFATMVDVVRRRLCLPAGAAGDVERALLEMGIDPETPPDLGSSGRDLVTLVWPGSA</sequence>
<reference evidence="2 3" key="1">
    <citation type="submission" date="2016-10" db="EMBL/GenBank/DDBJ databases">
        <authorList>
            <person name="de Groot N.N."/>
        </authorList>
    </citation>
    <scope>NUCLEOTIDE SEQUENCE [LARGE SCALE GENOMIC DNA]</scope>
    <source>
        <strain evidence="2 3">DSM 44637</strain>
    </source>
</reference>
<organism evidence="2 3">
    <name type="scientific">Amycolatopsis rubida</name>
    <dbReference type="NCBI Taxonomy" id="112413"/>
    <lineage>
        <taxon>Bacteria</taxon>
        <taxon>Bacillati</taxon>
        <taxon>Actinomycetota</taxon>
        <taxon>Actinomycetes</taxon>
        <taxon>Pseudonocardiales</taxon>
        <taxon>Pseudonocardiaceae</taxon>
        <taxon>Amycolatopsis</taxon>
    </lineage>
</organism>
<dbReference type="EMBL" id="FOWC01000001">
    <property type="protein sequence ID" value="SFO26342.1"/>
    <property type="molecule type" value="Genomic_DNA"/>
</dbReference>
<dbReference type="RefSeq" id="WP_093572430.1">
    <property type="nucleotide sequence ID" value="NZ_FOWC01000001.1"/>
</dbReference>
<name>A0A1I5FRG9_9PSEU</name>
<evidence type="ECO:0000313" key="2">
    <source>
        <dbReference type="EMBL" id="SFO26342.1"/>
    </source>
</evidence>
<proteinExistence type="predicted"/>
<dbReference type="OrthoDB" id="5242847at2"/>
<accession>A0A1I5FRG9</accession>
<evidence type="ECO:0000259" key="1">
    <source>
        <dbReference type="Pfam" id="PF13649"/>
    </source>
</evidence>
<gene>
    <name evidence="2" type="ORF">SAMN05421854_1011259</name>
</gene>
<dbReference type="InterPro" id="IPR041698">
    <property type="entry name" value="Methyltransf_25"/>
</dbReference>
<dbReference type="STRING" id="112413.SAMN05421854_1011259"/>
<dbReference type="Proteomes" id="UP000199137">
    <property type="component" value="Unassembled WGS sequence"/>
</dbReference>
<dbReference type="GO" id="GO:0008757">
    <property type="term" value="F:S-adenosylmethionine-dependent methyltransferase activity"/>
    <property type="evidence" value="ECO:0007669"/>
    <property type="project" value="InterPro"/>
</dbReference>
<evidence type="ECO:0000313" key="3">
    <source>
        <dbReference type="Proteomes" id="UP000199137"/>
    </source>
</evidence>
<dbReference type="SUPFAM" id="SSF53335">
    <property type="entry name" value="S-adenosyl-L-methionine-dependent methyltransferases"/>
    <property type="match status" value="1"/>
</dbReference>
<dbReference type="Gene3D" id="3.40.50.150">
    <property type="entry name" value="Vaccinia Virus protein VP39"/>
    <property type="match status" value="1"/>
</dbReference>
<dbReference type="InterPro" id="IPR029063">
    <property type="entry name" value="SAM-dependent_MTases_sf"/>
</dbReference>
<dbReference type="AlphaFoldDB" id="A0A1I5FRG9"/>
<feature type="domain" description="Methyltransferase" evidence="1">
    <location>
        <begin position="63"/>
        <end position="144"/>
    </location>
</feature>
<protein>
    <recommendedName>
        <fullName evidence="1">Methyltransferase domain-containing protein</fullName>
    </recommendedName>
</protein>
<dbReference type="Pfam" id="PF13649">
    <property type="entry name" value="Methyltransf_25"/>
    <property type="match status" value="1"/>
</dbReference>